<feature type="transmembrane region" description="Helical" evidence="10">
    <location>
        <begin position="137"/>
        <end position="158"/>
    </location>
</feature>
<dbReference type="NCBIfam" id="TIGR00879">
    <property type="entry name" value="SP"/>
    <property type="match status" value="1"/>
</dbReference>
<dbReference type="InterPro" id="IPR044778">
    <property type="entry name" value="MFS_STP/MST-like_plant"/>
</dbReference>
<organism evidence="12 13">
    <name type="scientific">Quercus rubra</name>
    <name type="common">Northern red oak</name>
    <name type="synonym">Quercus borealis</name>
    <dbReference type="NCBI Taxonomy" id="3512"/>
    <lineage>
        <taxon>Eukaryota</taxon>
        <taxon>Viridiplantae</taxon>
        <taxon>Streptophyta</taxon>
        <taxon>Embryophyta</taxon>
        <taxon>Tracheophyta</taxon>
        <taxon>Spermatophyta</taxon>
        <taxon>Magnoliopsida</taxon>
        <taxon>eudicotyledons</taxon>
        <taxon>Gunneridae</taxon>
        <taxon>Pentapetalae</taxon>
        <taxon>rosids</taxon>
        <taxon>fabids</taxon>
        <taxon>Fagales</taxon>
        <taxon>Fagaceae</taxon>
        <taxon>Quercus</taxon>
    </lineage>
</organism>
<dbReference type="InterPro" id="IPR003663">
    <property type="entry name" value="Sugar/inositol_transpt"/>
</dbReference>
<comment type="caution">
    <text evidence="12">The sequence shown here is derived from an EMBL/GenBank/DDBJ whole genome shotgun (WGS) entry which is preliminary data.</text>
</comment>
<evidence type="ECO:0000256" key="3">
    <source>
        <dbReference type="ARBA" id="ARBA00022448"/>
    </source>
</evidence>
<keyword evidence="13" id="KW-1185">Reference proteome</keyword>
<dbReference type="PANTHER" id="PTHR23500:SF460">
    <property type="entry name" value="SUGAR TRANSPORT PROTEIN 11"/>
    <property type="match status" value="1"/>
</dbReference>
<feature type="transmembrane region" description="Helical" evidence="10">
    <location>
        <begin position="21"/>
        <end position="38"/>
    </location>
</feature>
<feature type="transmembrane region" description="Helical" evidence="10">
    <location>
        <begin position="349"/>
        <end position="369"/>
    </location>
</feature>
<evidence type="ECO:0000256" key="4">
    <source>
        <dbReference type="ARBA" id="ARBA00022597"/>
    </source>
</evidence>
<dbReference type="AlphaFoldDB" id="A0AAN7EVR4"/>
<dbReference type="InterPro" id="IPR020846">
    <property type="entry name" value="MFS_dom"/>
</dbReference>
<evidence type="ECO:0000256" key="9">
    <source>
        <dbReference type="RuleBase" id="RU003346"/>
    </source>
</evidence>
<dbReference type="PROSITE" id="PS00217">
    <property type="entry name" value="SUGAR_TRANSPORT_2"/>
    <property type="match status" value="1"/>
</dbReference>
<feature type="transmembrane region" description="Helical" evidence="10">
    <location>
        <begin position="203"/>
        <end position="222"/>
    </location>
</feature>
<feature type="transmembrane region" description="Helical" evidence="10">
    <location>
        <begin position="452"/>
        <end position="473"/>
    </location>
</feature>
<feature type="transmembrane region" description="Helical" evidence="10">
    <location>
        <begin position="320"/>
        <end position="342"/>
    </location>
</feature>
<accession>A0AAN7EVR4</accession>
<evidence type="ECO:0000256" key="7">
    <source>
        <dbReference type="ARBA" id="ARBA00022989"/>
    </source>
</evidence>
<keyword evidence="3 9" id="KW-0813">Transport</keyword>
<evidence type="ECO:0000256" key="10">
    <source>
        <dbReference type="SAM" id="Phobius"/>
    </source>
</evidence>
<comment type="similarity">
    <text evidence="2 9">Belongs to the major facilitator superfamily. Sugar transporter (TC 2.A.1.1) family.</text>
</comment>
<reference evidence="12 13" key="1">
    <citation type="journal article" date="2023" name="G3 (Bethesda)">
        <title>A haplotype-resolved chromosome-scale genome for Quercus rubra L. provides insights into the genetics of adaptive traits for red oak species.</title>
        <authorList>
            <person name="Kapoor B."/>
            <person name="Jenkins J."/>
            <person name="Schmutz J."/>
            <person name="Zhebentyayeva T."/>
            <person name="Kuelheim C."/>
            <person name="Coggeshall M."/>
            <person name="Heim C."/>
            <person name="Lasky J.R."/>
            <person name="Leites L."/>
            <person name="Islam-Faridi N."/>
            <person name="Romero-Severson J."/>
            <person name="DeLeo V.L."/>
            <person name="Lucas S.M."/>
            <person name="Lazic D."/>
            <person name="Gailing O."/>
            <person name="Carlson J."/>
            <person name="Staton M."/>
        </authorList>
    </citation>
    <scope>NUCLEOTIDE SEQUENCE [LARGE SCALE GENOMIC DNA]</scope>
    <source>
        <strain evidence="12">Pseudo-F2</strain>
    </source>
</reference>
<evidence type="ECO:0000313" key="12">
    <source>
        <dbReference type="EMBL" id="KAK4581152.1"/>
    </source>
</evidence>
<keyword evidence="7 10" id="KW-1133">Transmembrane helix</keyword>
<dbReference type="PROSITE" id="PS00216">
    <property type="entry name" value="SUGAR_TRANSPORT_1"/>
    <property type="match status" value="1"/>
</dbReference>
<dbReference type="EMBL" id="JAXUIC010000007">
    <property type="protein sequence ID" value="KAK4581152.1"/>
    <property type="molecule type" value="Genomic_DNA"/>
</dbReference>
<dbReference type="Gene3D" id="1.20.1250.20">
    <property type="entry name" value="MFS general substrate transporter like domains"/>
    <property type="match status" value="1"/>
</dbReference>
<evidence type="ECO:0000256" key="2">
    <source>
        <dbReference type="ARBA" id="ARBA00010992"/>
    </source>
</evidence>
<protein>
    <recommendedName>
        <fullName evidence="11">Major facilitator superfamily (MFS) profile domain-containing protein</fullName>
    </recommendedName>
</protein>
<proteinExistence type="inferred from homology"/>
<feature type="transmembrane region" description="Helical" evidence="10">
    <location>
        <begin position="81"/>
        <end position="100"/>
    </location>
</feature>
<dbReference type="InterPro" id="IPR005829">
    <property type="entry name" value="Sugar_transporter_CS"/>
</dbReference>
<feature type="transmembrane region" description="Helical" evidence="10">
    <location>
        <begin position="170"/>
        <end position="191"/>
    </location>
</feature>
<dbReference type="PRINTS" id="PR00171">
    <property type="entry name" value="SUGRTRNSPORT"/>
</dbReference>
<dbReference type="PROSITE" id="PS50850">
    <property type="entry name" value="MFS"/>
    <property type="match status" value="1"/>
</dbReference>
<evidence type="ECO:0000256" key="5">
    <source>
        <dbReference type="ARBA" id="ARBA00022692"/>
    </source>
</evidence>
<feature type="domain" description="Major facilitator superfamily (MFS) profile" evidence="11">
    <location>
        <begin position="25"/>
        <end position="477"/>
    </location>
</feature>
<gene>
    <name evidence="12" type="ORF">RGQ29_024719</name>
</gene>
<feature type="transmembrane region" description="Helical" evidence="10">
    <location>
        <begin position="284"/>
        <end position="308"/>
    </location>
</feature>
<keyword evidence="6" id="KW-0769">Symport</keyword>
<dbReference type="InterPro" id="IPR036259">
    <property type="entry name" value="MFS_trans_sf"/>
</dbReference>
<dbReference type="Pfam" id="PF00083">
    <property type="entry name" value="Sugar_tr"/>
    <property type="match status" value="1"/>
</dbReference>
<evidence type="ECO:0000256" key="8">
    <source>
        <dbReference type="ARBA" id="ARBA00023136"/>
    </source>
</evidence>
<dbReference type="FunFam" id="1.20.1250.20:FF:000002">
    <property type="entry name" value="Sugar transport protein 13"/>
    <property type="match status" value="1"/>
</dbReference>
<feature type="transmembrane region" description="Helical" evidence="10">
    <location>
        <begin position="389"/>
        <end position="411"/>
    </location>
</feature>
<dbReference type="GO" id="GO:0016020">
    <property type="term" value="C:membrane"/>
    <property type="evidence" value="ECO:0007669"/>
    <property type="project" value="UniProtKB-SubCell"/>
</dbReference>
<dbReference type="GO" id="GO:0015293">
    <property type="term" value="F:symporter activity"/>
    <property type="evidence" value="ECO:0007669"/>
    <property type="project" value="UniProtKB-KW"/>
</dbReference>
<keyword evidence="5 10" id="KW-0812">Transmembrane</keyword>
<feature type="transmembrane region" description="Helical" evidence="10">
    <location>
        <begin position="112"/>
        <end position="131"/>
    </location>
</feature>
<dbReference type="CDD" id="cd17361">
    <property type="entry name" value="MFS_STP"/>
    <property type="match status" value="1"/>
</dbReference>
<keyword evidence="4" id="KW-0762">Sugar transport</keyword>
<evidence type="ECO:0000256" key="6">
    <source>
        <dbReference type="ARBA" id="ARBA00022847"/>
    </source>
</evidence>
<dbReference type="InterPro" id="IPR045262">
    <property type="entry name" value="STP/PLT_plant"/>
</dbReference>
<dbReference type="SUPFAM" id="SSF103473">
    <property type="entry name" value="MFS general substrate transporter"/>
    <property type="match status" value="1"/>
</dbReference>
<evidence type="ECO:0000259" key="11">
    <source>
        <dbReference type="PROSITE" id="PS50850"/>
    </source>
</evidence>
<sequence>MLQEDNAQNEEKKYGGKVTPLVLVICLVAATGGLIFGYDVGVTAGATTSNEFLRKFFPSVYIKMKCEMDKEDGYCKFDSQMLTLFTSSIYMAAMVAPIFASSVTTAYGRRTSMILGGLVFFVGSLLGSAALNIEMLIIGRLLLGVGVGFGNQSVPVYLSEMAPTKLRGALNIFFQMAITVGILVSCLVHYSTSNLGGDWGWRFPLGFAAILGLIMALGSLLLPDTPNSILTKGQNGKAKELLQKIRGTEEVDEEFQELFKASEAAKKVENPWKNITERRHRPQLVLCILIPFFQQLTGINVVMFYAPVLFKTLGFGDRAALMSAVLTGIVNVLATLVAILLVDKLGRRFLFFQGAIQMIICQTTVAVMIGLRYGSTGEGFFTTKEANMALFLICAYVAAFAWSWGPLGWLVPSEICPLEIRSVGQAINVSLNMTLTFAINQGFLSMLCYMKFGLFFFFVLFQIMMTIFIYFFVPETKGVPIEDMKRVWKAHWFWQDFVPDY</sequence>
<dbReference type="Proteomes" id="UP001324115">
    <property type="component" value="Unassembled WGS sequence"/>
</dbReference>
<evidence type="ECO:0000256" key="1">
    <source>
        <dbReference type="ARBA" id="ARBA00004141"/>
    </source>
</evidence>
<dbReference type="InterPro" id="IPR005828">
    <property type="entry name" value="MFS_sugar_transport-like"/>
</dbReference>
<keyword evidence="8 10" id="KW-0472">Membrane</keyword>
<dbReference type="PANTHER" id="PTHR23500">
    <property type="entry name" value="SOLUTE CARRIER FAMILY 2, FACILITATED GLUCOSE TRANSPORTER"/>
    <property type="match status" value="1"/>
</dbReference>
<name>A0AAN7EVR4_QUERU</name>
<comment type="subcellular location">
    <subcellularLocation>
        <location evidence="1">Membrane</location>
        <topology evidence="1">Multi-pass membrane protein</topology>
    </subcellularLocation>
</comment>
<evidence type="ECO:0000313" key="13">
    <source>
        <dbReference type="Proteomes" id="UP001324115"/>
    </source>
</evidence>
<dbReference type="GO" id="GO:0015145">
    <property type="term" value="F:monosaccharide transmembrane transporter activity"/>
    <property type="evidence" value="ECO:0007669"/>
    <property type="project" value="InterPro"/>
</dbReference>